<dbReference type="SMART" id="SM00644">
    <property type="entry name" value="Ami_2"/>
    <property type="match status" value="1"/>
</dbReference>
<feature type="domain" description="N-acetylmuramoyl-L-alanine amidase" evidence="6">
    <location>
        <begin position="11"/>
        <end position="146"/>
    </location>
</feature>
<dbReference type="Proteomes" id="UP000183812">
    <property type="component" value="Unassembled WGS sequence"/>
</dbReference>
<evidence type="ECO:0000256" key="4">
    <source>
        <dbReference type="ARBA" id="ARBA00023316"/>
    </source>
</evidence>
<dbReference type="CDD" id="cd06583">
    <property type="entry name" value="PGRP"/>
    <property type="match status" value="1"/>
</dbReference>
<keyword evidence="3" id="KW-0378">Hydrolase</keyword>
<dbReference type="GO" id="GO:0009254">
    <property type="term" value="P:peptidoglycan turnover"/>
    <property type="evidence" value="ECO:0007669"/>
    <property type="project" value="TreeGrafter"/>
</dbReference>
<feature type="region of interest" description="Disordered" evidence="5">
    <location>
        <begin position="205"/>
        <end position="237"/>
    </location>
</feature>
<evidence type="ECO:0000256" key="2">
    <source>
        <dbReference type="ARBA" id="ARBA00011901"/>
    </source>
</evidence>
<evidence type="ECO:0000313" key="7">
    <source>
        <dbReference type="EMBL" id="SDF84606.1"/>
    </source>
</evidence>
<evidence type="ECO:0000256" key="1">
    <source>
        <dbReference type="ARBA" id="ARBA00001561"/>
    </source>
</evidence>
<dbReference type="GO" id="GO:0008745">
    <property type="term" value="F:N-acetylmuramoyl-L-alanine amidase activity"/>
    <property type="evidence" value="ECO:0007669"/>
    <property type="project" value="UniProtKB-EC"/>
</dbReference>
<evidence type="ECO:0000256" key="3">
    <source>
        <dbReference type="ARBA" id="ARBA00022801"/>
    </source>
</evidence>
<feature type="compositionally biased region" description="Basic and acidic residues" evidence="5">
    <location>
        <begin position="205"/>
        <end position="216"/>
    </location>
</feature>
<dbReference type="Pfam" id="PF01510">
    <property type="entry name" value="Amidase_2"/>
    <property type="match status" value="1"/>
</dbReference>
<gene>
    <name evidence="7" type="ORF">SAMN04244550_02955</name>
</gene>
<keyword evidence="4" id="KW-0961">Cell wall biogenesis/degradation</keyword>
<dbReference type="Gene3D" id="3.40.80.10">
    <property type="entry name" value="Peptidoglycan recognition protein-like"/>
    <property type="match status" value="1"/>
</dbReference>
<reference evidence="7 8" key="1">
    <citation type="submission" date="2016-10" db="EMBL/GenBank/DDBJ databases">
        <authorList>
            <person name="de Groot N.N."/>
        </authorList>
    </citation>
    <scope>NUCLEOTIDE SEQUENCE [LARGE SCALE GENOMIC DNA]</scope>
    <source>
        <strain evidence="8">DSM 938 / 37b4</strain>
    </source>
</reference>
<dbReference type="InterPro" id="IPR036505">
    <property type="entry name" value="Amidase/PGRP_sf"/>
</dbReference>
<dbReference type="AlphaFoldDB" id="A0A1G7PE49"/>
<evidence type="ECO:0000256" key="5">
    <source>
        <dbReference type="SAM" id="MobiDB-lite"/>
    </source>
</evidence>
<sequence>MRIRAHKLDGVEYRAAANIGPVIVPTIVVLHDTAGPLTKGSSAAYLASKNTAGVSVHFVVETDGTITQLVPTHRRATHAGASIYHSREGCNAFSIGIEIVNPGRMEPVDRGDGVVRGRAWWGQMFEDPVGILGLVRKATSSHGDGVWMMSMPYLIYNHGNSMKPRQEHLAWHGLVLPRDHPFWLTHAPINGWGCTCYLSGARSPEAARRRGGDPDKALPAGWDAIDPRTGAPKGIDKGWDYAPGASVARDLAGIVDKKAATLPPPIAKDFKDSVRSVVPPAEDPAAQSPKSPEDAIARGKEVLARLRTQATDLAAAEQAGDLTGAAMALQDAVRAELRKLRPVGEAPIALVPGSRKQAKEVMQSVADVMPSDWVQAANAVPLKVHVSETKRGGYLPGNPPQITTSQSSTAVHEYLHHLQARLPDLDALFQDLHRQRTKGEPLIQIRKGEWARKDHYYTAYQGREYAFAKPNPALEMLTMALQPVLGSDIKSVRMLRDLTKGDPEMLEMALGVLFYWKV</sequence>
<accession>A0A1G7PE49</accession>
<dbReference type="InterPro" id="IPR002502">
    <property type="entry name" value="Amidase_domain"/>
</dbReference>
<dbReference type="PANTHER" id="PTHR30417:SF1">
    <property type="entry name" value="N-ACETYLMURAMOYL-L-ALANINE AMIDASE AMID"/>
    <property type="match status" value="1"/>
</dbReference>
<organism evidence="7 8">
    <name type="scientific">Rhodobacter capsulatus</name>
    <name type="common">Rhodopseudomonas capsulata</name>
    <dbReference type="NCBI Taxonomy" id="1061"/>
    <lineage>
        <taxon>Bacteria</taxon>
        <taxon>Pseudomonadati</taxon>
        <taxon>Pseudomonadota</taxon>
        <taxon>Alphaproteobacteria</taxon>
        <taxon>Rhodobacterales</taxon>
        <taxon>Rhodobacter group</taxon>
        <taxon>Rhodobacter</taxon>
    </lineage>
</organism>
<dbReference type="InterPro" id="IPR051206">
    <property type="entry name" value="NAMLAA_amidase_2"/>
</dbReference>
<evidence type="ECO:0000313" key="8">
    <source>
        <dbReference type="Proteomes" id="UP000183812"/>
    </source>
</evidence>
<dbReference type="EC" id="3.5.1.28" evidence="2"/>
<proteinExistence type="predicted"/>
<dbReference type="SUPFAM" id="SSF55846">
    <property type="entry name" value="N-acetylmuramoyl-L-alanine amidase-like"/>
    <property type="match status" value="1"/>
</dbReference>
<name>A0A1G7PE49_RHOCA</name>
<protein>
    <recommendedName>
        <fullName evidence="2">N-acetylmuramoyl-L-alanine amidase</fullName>
        <ecNumber evidence="2">3.5.1.28</ecNumber>
    </recommendedName>
</protein>
<dbReference type="GO" id="GO:0071555">
    <property type="term" value="P:cell wall organization"/>
    <property type="evidence" value="ECO:0007669"/>
    <property type="project" value="UniProtKB-KW"/>
</dbReference>
<dbReference type="EMBL" id="FNAY01000018">
    <property type="protein sequence ID" value="SDF84606.1"/>
    <property type="molecule type" value="Genomic_DNA"/>
</dbReference>
<dbReference type="GO" id="GO:0009253">
    <property type="term" value="P:peptidoglycan catabolic process"/>
    <property type="evidence" value="ECO:0007669"/>
    <property type="project" value="InterPro"/>
</dbReference>
<dbReference type="PANTHER" id="PTHR30417">
    <property type="entry name" value="N-ACETYLMURAMOYL-L-ALANINE AMIDASE AMID"/>
    <property type="match status" value="1"/>
</dbReference>
<evidence type="ECO:0000259" key="6">
    <source>
        <dbReference type="SMART" id="SM00644"/>
    </source>
</evidence>
<comment type="catalytic activity">
    <reaction evidence="1">
        <text>Hydrolyzes the link between N-acetylmuramoyl residues and L-amino acid residues in certain cell-wall glycopeptides.</text>
        <dbReference type="EC" id="3.5.1.28"/>
    </reaction>
</comment>
<dbReference type="RefSeq" id="WP_074555529.1">
    <property type="nucleotide sequence ID" value="NZ_CP119563.1"/>
</dbReference>